<gene>
    <name evidence="2" type="ORF">METZ01_LOCUS100488</name>
</gene>
<dbReference type="EMBL" id="UINC01010732">
    <property type="protein sequence ID" value="SVA47634.1"/>
    <property type="molecule type" value="Genomic_DNA"/>
</dbReference>
<feature type="transmembrane region" description="Helical" evidence="1">
    <location>
        <begin position="20"/>
        <end position="36"/>
    </location>
</feature>
<dbReference type="AlphaFoldDB" id="A0A381W551"/>
<proteinExistence type="predicted"/>
<evidence type="ECO:0000313" key="2">
    <source>
        <dbReference type="EMBL" id="SVA47634.1"/>
    </source>
</evidence>
<reference evidence="2" key="1">
    <citation type="submission" date="2018-05" db="EMBL/GenBank/DDBJ databases">
        <authorList>
            <person name="Lanie J.A."/>
            <person name="Ng W.-L."/>
            <person name="Kazmierczak K.M."/>
            <person name="Andrzejewski T.M."/>
            <person name="Davidsen T.M."/>
            <person name="Wayne K.J."/>
            <person name="Tettelin H."/>
            <person name="Glass J.I."/>
            <person name="Rusch D."/>
            <person name="Podicherti R."/>
            <person name="Tsui H.-C.T."/>
            <person name="Winkler M.E."/>
        </authorList>
    </citation>
    <scope>NUCLEOTIDE SEQUENCE</scope>
</reference>
<evidence type="ECO:0000256" key="1">
    <source>
        <dbReference type="SAM" id="Phobius"/>
    </source>
</evidence>
<keyword evidence="1" id="KW-0472">Membrane</keyword>
<accession>A0A381W551</accession>
<protein>
    <submittedName>
        <fullName evidence="2">Uncharacterized protein</fullName>
    </submittedName>
</protein>
<organism evidence="2">
    <name type="scientific">marine metagenome</name>
    <dbReference type="NCBI Taxonomy" id="408172"/>
    <lineage>
        <taxon>unclassified sequences</taxon>
        <taxon>metagenomes</taxon>
        <taxon>ecological metagenomes</taxon>
    </lineage>
</organism>
<name>A0A381W551_9ZZZZ</name>
<sequence length="54" mass="5949">MAKTVALSWLLSDRYVETESILGSNIGVLLVNLLFVRGISPIIQHCVTTSLRYG</sequence>
<keyword evidence="1" id="KW-1133">Transmembrane helix</keyword>
<keyword evidence="1" id="KW-0812">Transmembrane</keyword>